<accession>W1PT17</accession>
<dbReference type="HOGENOM" id="CLU_2577040_0_0_1"/>
<dbReference type="InterPro" id="IPR009057">
    <property type="entry name" value="Homeodomain-like_sf"/>
</dbReference>
<dbReference type="EMBL" id="KI392710">
    <property type="protein sequence ID" value="ERN11163.1"/>
    <property type="molecule type" value="Genomic_DNA"/>
</dbReference>
<dbReference type="PROSITE" id="PS51294">
    <property type="entry name" value="HTH_MYB"/>
    <property type="match status" value="1"/>
</dbReference>
<dbReference type="AlphaFoldDB" id="W1PT17"/>
<feature type="domain" description="HTH myb-type" evidence="3">
    <location>
        <begin position="46"/>
        <end position="81"/>
    </location>
</feature>
<evidence type="ECO:0000256" key="1">
    <source>
        <dbReference type="SAM" id="MobiDB-lite"/>
    </source>
</evidence>
<sequence length="81" mass="9510">MEGSERKDGIEGNYRDERERHGEEEERMENCGGKENEDRHCKLCARGHWGPAEDAKLKELVDRFGPQNWNLIARKASRKIR</sequence>
<gene>
    <name evidence="4" type="ORF">AMTR_s00024p00192920</name>
</gene>
<dbReference type="InterPro" id="IPR017930">
    <property type="entry name" value="Myb_dom"/>
</dbReference>
<organism evidence="4 5">
    <name type="scientific">Amborella trichopoda</name>
    <dbReference type="NCBI Taxonomy" id="13333"/>
    <lineage>
        <taxon>Eukaryota</taxon>
        <taxon>Viridiplantae</taxon>
        <taxon>Streptophyta</taxon>
        <taxon>Embryophyta</taxon>
        <taxon>Tracheophyta</taxon>
        <taxon>Spermatophyta</taxon>
        <taxon>Magnoliopsida</taxon>
        <taxon>Amborellales</taxon>
        <taxon>Amborellaceae</taxon>
        <taxon>Amborella</taxon>
    </lineage>
</organism>
<dbReference type="eggNOG" id="KOG0048">
    <property type="taxonomic scope" value="Eukaryota"/>
</dbReference>
<dbReference type="InterPro" id="IPR001005">
    <property type="entry name" value="SANT/Myb"/>
</dbReference>
<feature type="region of interest" description="Disordered" evidence="1">
    <location>
        <begin position="1"/>
        <end position="36"/>
    </location>
</feature>
<dbReference type="Gene3D" id="1.10.10.60">
    <property type="entry name" value="Homeodomain-like"/>
    <property type="match status" value="1"/>
</dbReference>
<protein>
    <submittedName>
        <fullName evidence="4">Uncharacterized protein</fullName>
    </submittedName>
</protein>
<evidence type="ECO:0000259" key="2">
    <source>
        <dbReference type="PROSITE" id="PS50090"/>
    </source>
</evidence>
<keyword evidence="5" id="KW-1185">Reference proteome</keyword>
<dbReference type="CDD" id="cd00167">
    <property type="entry name" value="SANT"/>
    <property type="match status" value="1"/>
</dbReference>
<dbReference type="SUPFAM" id="SSF46689">
    <property type="entry name" value="Homeodomain-like"/>
    <property type="match status" value="1"/>
</dbReference>
<dbReference type="Pfam" id="PF00249">
    <property type="entry name" value="Myb_DNA-binding"/>
    <property type="match status" value="1"/>
</dbReference>
<evidence type="ECO:0000313" key="4">
    <source>
        <dbReference type="EMBL" id="ERN11163.1"/>
    </source>
</evidence>
<evidence type="ECO:0000313" key="5">
    <source>
        <dbReference type="Proteomes" id="UP000017836"/>
    </source>
</evidence>
<dbReference type="Proteomes" id="UP000017836">
    <property type="component" value="Unassembled WGS sequence"/>
</dbReference>
<name>W1PT17_AMBTC</name>
<evidence type="ECO:0000259" key="3">
    <source>
        <dbReference type="PROSITE" id="PS51294"/>
    </source>
</evidence>
<dbReference type="PROSITE" id="PS50090">
    <property type="entry name" value="MYB_LIKE"/>
    <property type="match status" value="1"/>
</dbReference>
<proteinExistence type="predicted"/>
<dbReference type="Gramene" id="ERN11163">
    <property type="protein sequence ID" value="ERN11163"/>
    <property type="gene ID" value="AMTR_s00024p00192920"/>
</dbReference>
<feature type="domain" description="Myb-like" evidence="2">
    <location>
        <begin position="46"/>
        <end position="81"/>
    </location>
</feature>
<reference evidence="5" key="1">
    <citation type="journal article" date="2013" name="Science">
        <title>The Amborella genome and the evolution of flowering plants.</title>
        <authorList>
            <consortium name="Amborella Genome Project"/>
        </authorList>
    </citation>
    <scope>NUCLEOTIDE SEQUENCE [LARGE SCALE GENOMIC DNA]</scope>
</reference>